<accession>A0A087G1F3</accession>
<evidence type="ECO:0000313" key="2">
    <source>
        <dbReference type="Proteomes" id="UP000029120"/>
    </source>
</evidence>
<dbReference type="AlphaFoldDB" id="A0A087G1F3"/>
<dbReference type="Proteomes" id="UP000029120">
    <property type="component" value="Unassembled WGS sequence"/>
</dbReference>
<evidence type="ECO:0000313" key="1">
    <source>
        <dbReference type="EMBL" id="KFK23705.1"/>
    </source>
</evidence>
<reference evidence="2" key="1">
    <citation type="journal article" date="2015" name="Nat. Plants">
        <title>Genome expansion of Arabis alpina linked with retrotransposition and reduced symmetric DNA methylation.</title>
        <authorList>
            <person name="Willing E.M."/>
            <person name="Rawat V."/>
            <person name="Mandakova T."/>
            <person name="Maumus F."/>
            <person name="James G.V."/>
            <person name="Nordstroem K.J."/>
            <person name="Becker C."/>
            <person name="Warthmann N."/>
            <person name="Chica C."/>
            <person name="Szarzynska B."/>
            <person name="Zytnicki M."/>
            <person name="Albani M.C."/>
            <person name="Kiefer C."/>
            <person name="Bergonzi S."/>
            <person name="Castaings L."/>
            <person name="Mateos J.L."/>
            <person name="Berns M.C."/>
            <person name="Bujdoso N."/>
            <person name="Piofczyk T."/>
            <person name="de Lorenzo L."/>
            <person name="Barrero-Sicilia C."/>
            <person name="Mateos I."/>
            <person name="Piednoel M."/>
            <person name="Hagmann J."/>
            <person name="Chen-Min-Tao R."/>
            <person name="Iglesias-Fernandez R."/>
            <person name="Schuster S.C."/>
            <person name="Alonso-Blanco C."/>
            <person name="Roudier F."/>
            <person name="Carbonero P."/>
            <person name="Paz-Ares J."/>
            <person name="Davis S.J."/>
            <person name="Pecinka A."/>
            <person name="Quesneville H."/>
            <person name="Colot V."/>
            <person name="Lysak M.A."/>
            <person name="Weigel D."/>
            <person name="Coupland G."/>
            <person name="Schneeberger K."/>
        </authorList>
    </citation>
    <scope>NUCLEOTIDE SEQUENCE [LARGE SCALE GENOMIC DNA]</scope>
    <source>
        <strain evidence="2">cv. Pajares</strain>
    </source>
</reference>
<organism evidence="1 2">
    <name type="scientific">Arabis alpina</name>
    <name type="common">Alpine rock-cress</name>
    <dbReference type="NCBI Taxonomy" id="50452"/>
    <lineage>
        <taxon>Eukaryota</taxon>
        <taxon>Viridiplantae</taxon>
        <taxon>Streptophyta</taxon>
        <taxon>Embryophyta</taxon>
        <taxon>Tracheophyta</taxon>
        <taxon>Spermatophyta</taxon>
        <taxon>Magnoliopsida</taxon>
        <taxon>eudicotyledons</taxon>
        <taxon>Gunneridae</taxon>
        <taxon>Pentapetalae</taxon>
        <taxon>rosids</taxon>
        <taxon>malvids</taxon>
        <taxon>Brassicales</taxon>
        <taxon>Brassicaceae</taxon>
        <taxon>Arabideae</taxon>
        <taxon>Arabis</taxon>
    </lineage>
</organism>
<dbReference type="EMBL" id="KL976254">
    <property type="protein sequence ID" value="KFK23705.1"/>
    <property type="molecule type" value="Genomic_DNA"/>
</dbReference>
<keyword evidence="2" id="KW-1185">Reference proteome</keyword>
<protein>
    <submittedName>
        <fullName evidence="1">Uncharacterized protein</fullName>
    </submittedName>
</protein>
<feature type="non-terminal residue" evidence="1">
    <location>
        <position position="65"/>
    </location>
</feature>
<sequence length="65" mass="7100">MGRVGRGKEQSAMGRVNEEGIGLVTSHVEEVTQPALGHSGGLWLLWRDGIGDVQLHMWVDGVAYR</sequence>
<proteinExistence type="predicted"/>
<dbReference type="Gramene" id="KFK23705">
    <property type="protein sequence ID" value="KFK23705"/>
    <property type="gene ID" value="AALP_AAs59356U000100"/>
</dbReference>
<dbReference type="OrthoDB" id="1720282at2759"/>
<gene>
    <name evidence="1" type="ORF">AALP_AAs59356U000100</name>
</gene>
<name>A0A087G1F3_ARAAL</name>